<evidence type="ECO:0000256" key="6">
    <source>
        <dbReference type="PROSITE-ProRule" id="PRU00169"/>
    </source>
</evidence>
<feature type="transmembrane region" description="Helical" evidence="8">
    <location>
        <begin position="20"/>
        <end position="40"/>
    </location>
</feature>
<dbReference type="Gene3D" id="3.30.565.10">
    <property type="entry name" value="Histidine kinase-like ATPase, C-terminal domain"/>
    <property type="match status" value="1"/>
</dbReference>
<keyword evidence="3 6" id="KW-0597">Phosphoprotein</keyword>
<dbReference type="CDD" id="cd17546">
    <property type="entry name" value="REC_hyHK_CKI1_RcsC-like"/>
    <property type="match status" value="1"/>
</dbReference>
<proteinExistence type="predicted"/>
<feature type="transmembrane region" description="Helical" evidence="8">
    <location>
        <begin position="309"/>
        <end position="329"/>
    </location>
</feature>
<feature type="domain" description="Response regulatory" evidence="10">
    <location>
        <begin position="859"/>
        <end position="981"/>
    </location>
</feature>
<evidence type="ECO:0000259" key="9">
    <source>
        <dbReference type="PROSITE" id="PS50109"/>
    </source>
</evidence>
<feature type="region of interest" description="Disordered" evidence="7">
    <location>
        <begin position="1025"/>
        <end position="1045"/>
    </location>
</feature>
<evidence type="ECO:0000259" key="10">
    <source>
        <dbReference type="PROSITE" id="PS50110"/>
    </source>
</evidence>
<keyword evidence="4" id="KW-0808">Transferase</keyword>
<dbReference type="CDD" id="cd16922">
    <property type="entry name" value="HATPase_EvgS-ArcB-TorS-like"/>
    <property type="match status" value="1"/>
</dbReference>
<dbReference type="Pfam" id="PF00072">
    <property type="entry name" value="Response_reg"/>
    <property type="match status" value="1"/>
</dbReference>
<dbReference type="SUPFAM" id="SSF47384">
    <property type="entry name" value="Homodimeric domain of signal transducing histidine kinase"/>
    <property type="match status" value="1"/>
</dbReference>
<dbReference type="SMART" id="SM00388">
    <property type="entry name" value="HisKA"/>
    <property type="match status" value="1"/>
</dbReference>
<evidence type="ECO:0000256" key="8">
    <source>
        <dbReference type="SAM" id="Phobius"/>
    </source>
</evidence>
<dbReference type="OrthoDB" id="60033at2759"/>
<evidence type="ECO:0000256" key="4">
    <source>
        <dbReference type="ARBA" id="ARBA00022679"/>
    </source>
</evidence>
<protein>
    <recommendedName>
        <fullName evidence="2">histidine kinase</fullName>
        <ecNumber evidence="2">2.7.13.3</ecNumber>
    </recommendedName>
</protein>
<dbReference type="Pfam" id="PF02518">
    <property type="entry name" value="HATPase_c"/>
    <property type="match status" value="1"/>
</dbReference>
<feature type="transmembrane region" description="Helical" evidence="8">
    <location>
        <begin position="370"/>
        <end position="388"/>
    </location>
</feature>
<feature type="compositionally biased region" description="Basic residues" evidence="7">
    <location>
        <begin position="122"/>
        <end position="140"/>
    </location>
</feature>
<dbReference type="PRINTS" id="PR00344">
    <property type="entry name" value="BCTRLSENSOR"/>
</dbReference>
<dbReference type="InterPro" id="IPR036097">
    <property type="entry name" value="HisK_dim/P_sf"/>
</dbReference>
<dbReference type="SUPFAM" id="SSF52172">
    <property type="entry name" value="CheY-like"/>
    <property type="match status" value="1"/>
</dbReference>
<sequence length="1116" mass="122689">MADAGGDGTLRQLEPHWNRGMIAASIAISLLGAFTSTQLMCQARASIGFNAVLVWTLLASLTFGFCSIWSLHFVAMLAYELDILIGINTALTVLSSALAVIFTFAALASDLLWETYRRERKGTNGKRRRKKATYKGRNLQRGHTSDVDSRPLLGQSGDLEDLSPEPTSDPNPFELDGLEVEDNNPGSDNHQFRPSMLRQNSAGSKSARKITTLPVLEPSNNTQVRQSEDDHGQNFFADNADSTTDFTDSGEHSASGHSSSLMGSSSTSTFGLSSIVNIAYLTTSPAKNVFLLTGETLYRGSTLKNIAKGFVWSLAITSMHYAGIGALSIPEGYCTLNYTFVALSGTISWIVCVVGCILMSHMETHLGQQFLFSIAATTGVTAMHFTGMRAATFWTRSPPTEARGYPPVLATAVVGIAIATCIAANGLLAHAVTVSRNKLAEIVSTRKKLWRTIAQKENAEAAAAARSDFIASASHEIRTPLHHLQGYSDLLSQTELTEEGRLLLHAIQRATKTLSLITNNVLDWSKLERDSESICRPVALDIRTVCEAILVLLPNKDDEAEVEIIVVVSPDVPKSIFLDETYIHRILMNLLSNALKFTRSGYILLVVEVEDGKLVATVRDTGPGVPPSFLPQLFEPFKQAQTRGSQRGTGLGLSIVKQLLHNMNGSISVESKHPEVEEIEPGQTGSTFTISIPIQSGTEVNLLNNKTLPKIAILHGGNERALEGLRIAWEKFGFEVVVARDAAGLSGVDWKYVWADIPFLKLNPASLQALLKQDTWTILVPYDTLHPIHQIPSLESAPQFIPLPRPLMWHAFSQRIAAAKQGPAKSEFSRTVRFASTVDFVDENDKARTPKPTMVKDLVILLVEDNSINQKLGQKMLTSLGYKVWLAENGQEAIDQLLENDSVIDAILMDQSMPVKDGVMATKEIREMEATGKLSRRHPIIALTAVVSSDAQALFKAAGADDFLAKPLSLAKLEHTLSIHLPAKWRGPGHLRGRGTINPWGLIQRAYVESRCLLEKHSGKFMQRSSWPGQTWPEKAKKSAATQKTRAKARRIRGYTVTQLVDLKKLTCSMDFLGRMHQRRMLTESWGPRYCTQIRRYVAELKELGICFAVSKRSKM</sequence>
<feature type="transmembrane region" description="Helical" evidence="8">
    <location>
        <begin position="408"/>
        <end position="428"/>
    </location>
</feature>
<feature type="transmembrane region" description="Helical" evidence="8">
    <location>
        <begin position="85"/>
        <end position="113"/>
    </location>
</feature>
<dbReference type="SMART" id="SM00448">
    <property type="entry name" value="REC"/>
    <property type="match status" value="1"/>
</dbReference>
<dbReference type="Gene3D" id="3.40.50.2300">
    <property type="match status" value="1"/>
</dbReference>
<dbReference type="GO" id="GO:0005886">
    <property type="term" value="C:plasma membrane"/>
    <property type="evidence" value="ECO:0007669"/>
    <property type="project" value="TreeGrafter"/>
</dbReference>
<dbReference type="PROSITE" id="PS50109">
    <property type="entry name" value="HIS_KIN"/>
    <property type="match status" value="1"/>
</dbReference>
<evidence type="ECO:0000313" key="12">
    <source>
        <dbReference type="Proteomes" id="UP000235786"/>
    </source>
</evidence>
<dbReference type="InterPro" id="IPR011006">
    <property type="entry name" value="CheY-like_superfamily"/>
</dbReference>
<gene>
    <name evidence="11" type="ORF">L207DRAFT_630842</name>
</gene>
<evidence type="ECO:0000256" key="7">
    <source>
        <dbReference type="SAM" id="MobiDB-lite"/>
    </source>
</evidence>
<dbReference type="InterPro" id="IPR003594">
    <property type="entry name" value="HATPase_dom"/>
</dbReference>
<dbReference type="GO" id="GO:0000155">
    <property type="term" value="F:phosphorelay sensor kinase activity"/>
    <property type="evidence" value="ECO:0007669"/>
    <property type="project" value="InterPro"/>
</dbReference>
<keyword evidence="8" id="KW-1133">Transmembrane helix</keyword>
<dbReference type="InterPro" id="IPR003661">
    <property type="entry name" value="HisK_dim/P_dom"/>
</dbReference>
<comment type="catalytic activity">
    <reaction evidence="1">
        <text>ATP + protein L-histidine = ADP + protein N-phospho-L-histidine.</text>
        <dbReference type="EC" id="2.7.13.3"/>
    </reaction>
</comment>
<evidence type="ECO:0000256" key="5">
    <source>
        <dbReference type="ARBA" id="ARBA00022777"/>
    </source>
</evidence>
<evidence type="ECO:0000256" key="2">
    <source>
        <dbReference type="ARBA" id="ARBA00012438"/>
    </source>
</evidence>
<feature type="modified residue" description="4-aspartylphosphate" evidence="6">
    <location>
        <position position="910"/>
    </location>
</feature>
<keyword evidence="5" id="KW-0418">Kinase</keyword>
<dbReference type="EC" id="2.7.13.3" evidence="2"/>
<feature type="region of interest" description="Disordered" evidence="7">
    <location>
        <begin position="122"/>
        <end position="265"/>
    </location>
</feature>
<dbReference type="PANTHER" id="PTHR43047:SF66">
    <property type="entry name" value="HISKA"/>
    <property type="match status" value="1"/>
</dbReference>
<reference evidence="11 12" key="1">
    <citation type="submission" date="2016-04" db="EMBL/GenBank/DDBJ databases">
        <title>A degradative enzymes factory behind the ericoid mycorrhizal symbiosis.</title>
        <authorList>
            <consortium name="DOE Joint Genome Institute"/>
            <person name="Martino E."/>
            <person name="Morin E."/>
            <person name="Grelet G."/>
            <person name="Kuo A."/>
            <person name="Kohler A."/>
            <person name="Daghino S."/>
            <person name="Barry K."/>
            <person name="Choi C."/>
            <person name="Cichocki N."/>
            <person name="Clum A."/>
            <person name="Copeland A."/>
            <person name="Hainaut M."/>
            <person name="Haridas S."/>
            <person name="Labutti K."/>
            <person name="Lindquist E."/>
            <person name="Lipzen A."/>
            <person name="Khouja H.-R."/>
            <person name="Murat C."/>
            <person name="Ohm R."/>
            <person name="Olson A."/>
            <person name="Spatafora J."/>
            <person name="Veneault-Fourrey C."/>
            <person name="Henrissat B."/>
            <person name="Grigoriev I."/>
            <person name="Martin F."/>
            <person name="Perotto S."/>
        </authorList>
    </citation>
    <scope>NUCLEOTIDE SEQUENCE [LARGE SCALE GENOMIC DNA]</scope>
    <source>
        <strain evidence="11 12">F</strain>
    </source>
</reference>
<evidence type="ECO:0000256" key="3">
    <source>
        <dbReference type="ARBA" id="ARBA00022553"/>
    </source>
</evidence>
<dbReference type="InterPro" id="IPR004358">
    <property type="entry name" value="Sig_transdc_His_kin-like_C"/>
</dbReference>
<feature type="compositionally biased region" description="Low complexity" evidence="7">
    <location>
        <begin position="252"/>
        <end position="265"/>
    </location>
</feature>
<dbReference type="SUPFAM" id="SSF55874">
    <property type="entry name" value="ATPase domain of HSP90 chaperone/DNA topoisomerase II/histidine kinase"/>
    <property type="match status" value="1"/>
</dbReference>
<dbReference type="SMART" id="SM00387">
    <property type="entry name" value="HATPase_c"/>
    <property type="match status" value="1"/>
</dbReference>
<dbReference type="Proteomes" id="UP000235786">
    <property type="component" value="Unassembled WGS sequence"/>
</dbReference>
<keyword evidence="8" id="KW-0472">Membrane</keyword>
<evidence type="ECO:0000256" key="1">
    <source>
        <dbReference type="ARBA" id="ARBA00000085"/>
    </source>
</evidence>
<accession>A0A2J6S166</accession>
<dbReference type="InterPro" id="IPR001789">
    <property type="entry name" value="Sig_transdc_resp-reg_receiver"/>
</dbReference>
<feature type="transmembrane region" description="Helical" evidence="8">
    <location>
        <begin position="335"/>
        <end position="358"/>
    </location>
</feature>
<dbReference type="Pfam" id="PF00512">
    <property type="entry name" value="HisKA"/>
    <property type="match status" value="1"/>
</dbReference>
<dbReference type="InterPro" id="IPR005467">
    <property type="entry name" value="His_kinase_dom"/>
</dbReference>
<feature type="domain" description="Histidine kinase" evidence="9">
    <location>
        <begin position="472"/>
        <end position="696"/>
    </location>
</feature>
<dbReference type="Gene3D" id="1.10.287.130">
    <property type="match status" value="1"/>
</dbReference>
<dbReference type="PANTHER" id="PTHR43047">
    <property type="entry name" value="TWO-COMPONENT HISTIDINE PROTEIN KINASE"/>
    <property type="match status" value="1"/>
</dbReference>
<dbReference type="CDD" id="cd00082">
    <property type="entry name" value="HisKA"/>
    <property type="match status" value="1"/>
</dbReference>
<dbReference type="EMBL" id="KZ613941">
    <property type="protein sequence ID" value="PMD44514.1"/>
    <property type="molecule type" value="Genomic_DNA"/>
</dbReference>
<evidence type="ECO:0000313" key="11">
    <source>
        <dbReference type="EMBL" id="PMD44514.1"/>
    </source>
</evidence>
<keyword evidence="12" id="KW-1185">Reference proteome</keyword>
<organism evidence="11 12">
    <name type="scientific">Hyaloscypha variabilis (strain UAMH 11265 / GT02V1 / F)</name>
    <name type="common">Meliniomyces variabilis</name>
    <dbReference type="NCBI Taxonomy" id="1149755"/>
    <lineage>
        <taxon>Eukaryota</taxon>
        <taxon>Fungi</taxon>
        <taxon>Dikarya</taxon>
        <taxon>Ascomycota</taxon>
        <taxon>Pezizomycotina</taxon>
        <taxon>Leotiomycetes</taxon>
        <taxon>Helotiales</taxon>
        <taxon>Hyaloscyphaceae</taxon>
        <taxon>Hyaloscypha</taxon>
        <taxon>Hyaloscypha variabilis</taxon>
    </lineage>
</organism>
<dbReference type="AlphaFoldDB" id="A0A2J6S166"/>
<feature type="transmembrane region" description="Helical" evidence="8">
    <location>
        <begin position="52"/>
        <end position="79"/>
    </location>
</feature>
<dbReference type="STRING" id="1149755.A0A2J6S166"/>
<dbReference type="InterPro" id="IPR036890">
    <property type="entry name" value="HATPase_C_sf"/>
</dbReference>
<dbReference type="Pfam" id="PF03707">
    <property type="entry name" value="MHYT"/>
    <property type="match status" value="3"/>
</dbReference>
<dbReference type="PROSITE" id="PS50110">
    <property type="entry name" value="RESPONSE_REGULATORY"/>
    <property type="match status" value="1"/>
</dbReference>
<name>A0A2J6S166_HYAVF</name>
<dbReference type="GO" id="GO:0009927">
    <property type="term" value="F:histidine phosphotransfer kinase activity"/>
    <property type="evidence" value="ECO:0007669"/>
    <property type="project" value="TreeGrafter"/>
</dbReference>
<dbReference type="InterPro" id="IPR005330">
    <property type="entry name" value="MHYT_dom"/>
</dbReference>
<keyword evidence="8" id="KW-0812">Transmembrane</keyword>